<organism evidence="1 2">
    <name type="scientific">Rikenella microfusus</name>
    <dbReference type="NCBI Taxonomy" id="28139"/>
    <lineage>
        <taxon>Bacteria</taxon>
        <taxon>Pseudomonadati</taxon>
        <taxon>Bacteroidota</taxon>
        <taxon>Bacteroidia</taxon>
        <taxon>Bacteroidales</taxon>
        <taxon>Rikenellaceae</taxon>
        <taxon>Rikenella</taxon>
    </lineage>
</organism>
<dbReference type="RefSeq" id="WP_027290142.1">
    <property type="nucleotide sequence ID" value="NZ_CALVFX010000013.1"/>
</dbReference>
<name>A0A379MTB5_9BACT</name>
<dbReference type="Proteomes" id="UP000255233">
    <property type="component" value="Unassembled WGS sequence"/>
</dbReference>
<accession>A0A379MTB5</accession>
<proteinExistence type="predicted"/>
<dbReference type="STRING" id="880526.GCA_000427365_00229"/>
<dbReference type="AlphaFoldDB" id="A0A379MTB5"/>
<keyword evidence="2" id="KW-1185">Reference proteome</keyword>
<protein>
    <recommendedName>
        <fullName evidence="3">Porin</fullName>
    </recommendedName>
</protein>
<dbReference type="InterPro" id="IPR025631">
    <property type="entry name" value="Porin_10"/>
</dbReference>
<evidence type="ECO:0000313" key="2">
    <source>
        <dbReference type="Proteomes" id="UP000255233"/>
    </source>
</evidence>
<dbReference type="EMBL" id="UGVL01000001">
    <property type="protein sequence ID" value="SUE33999.1"/>
    <property type="molecule type" value="Genomic_DNA"/>
</dbReference>
<reference evidence="1 2" key="1">
    <citation type="submission" date="2018-06" db="EMBL/GenBank/DDBJ databases">
        <authorList>
            <consortium name="Pathogen Informatics"/>
            <person name="Doyle S."/>
        </authorList>
    </citation>
    <scope>NUCLEOTIDE SEQUENCE [LARGE SCALE GENOMIC DNA]</scope>
    <source>
        <strain evidence="1 2">NCTC11190</strain>
    </source>
</reference>
<evidence type="ECO:0008006" key="3">
    <source>
        <dbReference type="Google" id="ProtNLM"/>
    </source>
</evidence>
<sequence>MGYIPARTYLWRSLAAAVLAILPLAGMGQNNGSTIIRYPVDNSSDNSSGLLPSQMIERDTIDKARRPKKPLESFYFDDSTRARRIFSWKVSMDNNNIALQDMDTSIANFQRDYPFMQQGVGSASLGNLGGASIPLDYFQRPRFRNFSFVQAWASYLMTPERILFYNARMPYTNISYQMSGQRAKEEQLFHAVISQNISPSSSFNLDYNSDGMKGQYERQKALDRYFSANFAHTGKRYAIHGGYIYNVGDIQENGGIEDMRDITDTVMDMTDNIPVRLDASADARNLYKGNTFYWTQSYGIPLRRQRVSDDLTLSKIPTVFIGQSFQYTSFKKIYSDALTAPTGAEDEKEPFYEHFYISPEGTRDSIRQSMMDVKFFMQLQPYNRNGALGLVTAGIGDEHNSYYYYVPDNYQGLYGKGGKQSKNSIYAYGKLEGAVSRYLQWSADAKLYMIGYRSGDFDLGGRLSLSAYIKDKPLTLDASVRFTLREPDFWQQNYFSNHYAWSNNFSKEKTTLIQAAFRVPDAGLELGGSYELTQDKVYYGPDVVPQQYGDMLSVMGLYLRKDFRLGGFHLNHRVLMQWSSDQTVAPVPLLSADLSYFFGFNVVKNVLYMQIGLDGRYNTEYYAYAYDPAIGQFYTQDRVKLGNYPSMDAFVSAKWKRLRLLLKLQHWNCNLFGGNRYFEVVDYPQNRMMFKIGLSWAFYD</sequence>
<gene>
    <name evidence="1" type="ORF">NCTC11190_01216</name>
</gene>
<dbReference type="OrthoDB" id="1489309at2"/>
<dbReference type="Pfam" id="PF14121">
    <property type="entry name" value="Porin_10"/>
    <property type="match status" value="1"/>
</dbReference>
<evidence type="ECO:0000313" key="1">
    <source>
        <dbReference type="EMBL" id="SUE33999.1"/>
    </source>
</evidence>